<comment type="caution">
    <text evidence="1">The sequence shown here is derived from an EMBL/GenBank/DDBJ whole genome shotgun (WGS) entry which is preliminary data.</text>
</comment>
<sequence>MTDIDFLELKEEQFLVAGCREGRRVVKLRRIDELPDKLASVGRRGGNHERPNCSISPNSRLKNLARLEHLACFQRDTRDCGRKFISIAAFSPNSQEFQYFLCLFQD</sequence>
<keyword evidence="1" id="KW-0328">Glycosyltransferase</keyword>
<evidence type="ECO:0000313" key="2">
    <source>
        <dbReference type="Proteomes" id="UP000325081"/>
    </source>
</evidence>
<accession>A0A5A7PUJ2</accession>
<gene>
    <name evidence="1" type="ORF">STAS_12673</name>
</gene>
<dbReference type="EMBL" id="BKCP01005150">
    <property type="protein sequence ID" value="GER36341.1"/>
    <property type="molecule type" value="Genomic_DNA"/>
</dbReference>
<protein>
    <submittedName>
        <fullName evidence="1">N-acetyllactosaminide beta-1,3-N-acetylglucosaminyltransferase</fullName>
    </submittedName>
</protein>
<keyword evidence="2" id="KW-1185">Reference proteome</keyword>
<dbReference type="Proteomes" id="UP000325081">
    <property type="component" value="Unassembled WGS sequence"/>
</dbReference>
<organism evidence="1 2">
    <name type="scientific">Striga asiatica</name>
    <name type="common">Asiatic witchweed</name>
    <name type="synonym">Buchnera asiatica</name>
    <dbReference type="NCBI Taxonomy" id="4170"/>
    <lineage>
        <taxon>Eukaryota</taxon>
        <taxon>Viridiplantae</taxon>
        <taxon>Streptophyta</taxon>
        <taxon>Embryophyta</taxon>
        <taxon>Tracheophyta</taxon>
        <taxon>Spermatophyta</taxon>
        <taxon>Magnoliopsida</taxon>
        <taxon>eudicotyledons</taxon>
        <taxon>Gunneridae</taxon>
        <taxon>Pentapetalae</taxon>
        <taxon>asterids</taxon>
        <taxon>lamiids</taxon>
        <taxon>Lamiales</taxon>
        <taxon>Orobanchaceae</taxon>
        <taxon>Buchnereae</taxon>
        <taxon>Striga</taxon>
    </lineage>
</organism>
<evidence type="ECO:0000313" key="1">
    <source>
        <dbReference type="EMBL" id="GER36341.1"/>
    </source>
</evidence>
<reference evidence="2" key="1">
    <citation type="journal article" date="2019" name="Curr. Biol.">
        <title>Genome Sequence of Striga asiatica Provides Insight into the Evolution of Plant Parasitism.</title>
        <authorList>
            <person name="Yoshida S."/>
            <person name="Kim S."/>
            <person name="Wafula E.K."/>
            <person name="Tanskanen J."/>
            <person name="Kim Y.M."/>
            <person name="Honaas L."/>
            <person name="Yang Z."/>
            <person name="Spallek T."/>
            <person name="Conn C.E."/>
            <person name="Ichihashi Y."/>
            <person name="Cheong K."/>
            <person name="Cui S."/>
            <person name="Der J.P."/>
            <person name="Gundlach H."/>
            <person name="Jiao Y."/>
            <person name="Hori C."/>
            <person name="Ishida J.K."/>
            <person name="Kasahara H."/>
            <person name="Kiba T."/>
            <person name="Kim M.S."/>
            <person name="Koo N."/>
            <person name="Laohavisit A."/>
            <person name="Lee Y.H."/>
            <person name="Lumba S."/>
            <person name="McCourt P."/>
            <person name="Mortimer J.C."/>
            <person name="Mutuku J.M."/>
            <person name="Nomura T."/>
            <person name="Sasaki-Sekimoto Y."/>
            <person name="Seto Y."/>
            <person name="Wang Y."/>
            <person name="Wakatake T."/>
            <person name="Sakakibara H."/>
            <person name="Demura T."/>
            <person name="Yamaguchi S."/>
            <person name="Yoneyama K."/>
            <person name="Manabe R.I."/>
            <person name="Nelson D.C."/>
            <person name="Schulman A.H."/>
            <person name="Timko M.P."/>
            <person name="dePamphilis C.W."/>
            <person name="Choi D."/>
            <person name="Shirasu K."/>
        </authorList>
    </citation>
    <scope>NUCLEOTIDE SEQUENCE [LARGE SCALE GENOMIC DNA]</scope>
    <source>
        <strain evidence="2">cv. UVA1</strain>
    </source>
</reference>
<dbReference type="AlphaFoldDB" id="A0A5A7PUJ2"/>
<name>A0A5A7PUJ2_STRAF</name>
<keyword evidence="1" id="KW-0808">Transferase</keyword>
<proteinExistence type="predicted"/>
<dbReference type="GO" id="GO:0016757">
    <property type="term" value="F:glycosyltransferase activity"/>
    <property type="evidence" value="ECO:0007669"/>
    <property type="project" value="UniProtKB-KW"/>
</dbReference>